<dbReference type="EMBL" id="CAVNYO010000137">
    <property type="protein sequence ID" value="CAK5268066.1"/>
    <property type="molecule type" value="Genomic_DNA"/>
</dbReference>
<name>A0AAD2H2K8_9AGAR</name>
<keyword evidence="2" id="KW-1185">Reference proteome</keyword>
<reference evidence="1" key="1">
    <citation type="submission" date="2023-11" db="EMBL/GenBank/DDBJ databases">
        <authorList>
            <person name="De Vega J J."/>
            <person name="De Vega J J."/>
        </authorList>
    </citation>
    <scope>NUCLEOTIDE SEQUENCE</scope>
</reference>
<organism evidence="1 2">
    <name type="scientific">Mycena citricolor</name>
    <dbReference type="NCBI Taxonomy" id="2018698"/>
    <lineage>
        <taxon>Eukaryota</taxon>
        <taxon>Fungi</taxon>
        <taxon>Dikarya</taxon>
        <taxon>Basidiomycota</taxon>
        <taxon>Agaricomycotina</taxon>
        <taxon>Agaricomycetes</taxon>
        <taxon>Agaricomycetidae</taxon>
        <taxon>Agaricales</taxon>
        <taxon>Marasmiineae</taxon>
        <taxon>Mycenaceae</taxon>
        <taxon>Mycena</taxon>
    </lineage>
</organism>
<feature type="non-terminal residue" evidence="1">
    <location>
        <position position="1"/>
    </location>
</feature>
<accession>A0AAD2H2K8</accession>
<sequence length="86" mass="9150">QSGVEPVDPEKGPEWVYPFQDPQIGSAMLRPAGAGVSPAPSIPFPVTTAQPSSPPSMFSNLGSLMLDGAFFVTDVVPRQLYLHLLL</sequence>
<proteinExistence type="predicted"/>
<evidence type="ECO:0000313" key="2">
    <source>
        <dbReference type="Proteomes" id="UP001295794"/>
    </source>
</evidence>
<evidence type="ECO:0000313" key="1">
    <source>
        <dbReference type="EMBL" id="CAK5268066.1"/>
    </source>
</evidence>
<gene>
    <name evidence="1" type="ORF">MYCIT1_LOCUS11087</name>
</gene>
<dbReference type="AlphaFoldDB" id="A0AAD2H2K8"/>
<dbReference type="Proteomes" id="UP001295794">
    <property type="component" value="Unassembled WGS sequence"/>
</dbReference>
<comment type="caution">
    <text evidence="1">The sequence shown here is derived from an EMBL/GenBank/DDBJ whole genome shotgun (WGS) entry which is preliminary data.</text>
</comment>
<protein>
    <submittedName>
        <fullName evidence="1">Uncharacterized protein</fullName>
    </submittedName>
</protein>
<feature type="non-terminal residue" evidence="1">
    <location>
        <position position="86"/>
    </location>
</feature>